<keyword evidence="3" id="KW-0732">Signal</keyword>
<evidence type="ECO:0000313" key="7">
    <source>
        <dbReference type="Proteomes" id="UP000677803"/>
    </source>
</evidence>
<keyword evidence="4" id="KW-1133">Transmembrane helix</keyword>
<dbReference type="PANTHER" id="PTHR22923:SF116">
    <property type="entry name" value="C1Q DOMAIN-CONTAINING PROTEIN"/>
    <property type="match status" value="1"/>
</dbReference>
<protein>
    <submittedName>
        <fullName evidence="6">(Atlantic silverside) hypothetical protein</fullName>
    </submittedName>
</protein>
<keyword evidence="7" id="KW-1185">Reference proteome</keyword>
<dbReference type="InterPro" id="IPR050822">
    <property type="entry name" value="Cerebellin_Synaptic_Org"/>
</dbReference>
<keyword evidence="2" id="KW-0964">Secreted</keyword>
<dbReference type="GO" id="GO:0005576">
    <property type="term" value="C:extracellular region"/>
    <property type="evidence" value="ECO:0007669"/>
    <property type="project" value="UniProtKB-SubCell"/>
</dbReference>
<evidence type="ECO:0000256" key="4">
    <source>
        <dbReference type="SAM" id="Phobius"/>
    </source>
</evidence>
<evidence type="ECO:0000256" key="2">
    <source>
        <dbReference type="ARBA" id="ARBA00022525"/>
    </source>
</evidence>
<dbReference type="AlphaFoldDB" id="A0A8S4B1U6"/>
<proteinExistence type="predicted"/>
<dbReference type="PRINTS" id="PR00007">
    <property type="entry name" value="COMPLEMNTC1Q"/>
</dbReference>
<dbReference type="PANTHER" id="PTHR22923">
    <property type="entry name" value="CEREBELLIN-RELATED"/>
    <property type="match status" value="1"/>
</dbReference>
<reference evidence="6" key="1">
    <citation type="submission" date="2021-05" db="EMBL/GenBank/DDBJ databases">
        <authorList>
            <person name="Tigano A."/>
        </authorList>
    </citation>
    <scope>NUCLEOTIDE SEQUENCE</scope>
</reference>
<feature type="domain" description="C1q" evidence="5">
    <location>
        <begin position="34"/>
        <end position="172"/>
    </location>
</feature>
<dbReference type="SUPFAM" id="SSF49842">
    <property type="entry name" value="TNF-like"/>
    <property type="match status" value="1"/>
</dbReference>
<organism evidence="6 7">
    <name type="scientific">Menidia menidia</name>
    <name type="common">Atlantic silverside</name>
    <dbReference type="NCBI Taxonomy" id="238744"/>
    <lineage>
        <taxon>Eukaryota</taxon>
        <taxon>Metazoa</taxon>
        <taxon>Chordata</taxon>
        <taxon>Craniata</taxon>
        <taxon>Vertebrata</taxon>
        <taxon>Euteleostomi</taxon>
        <taxon>Actinopterygii</taxon>
        <taxon>Neopterygii</taxon>
        <taxon>Teleostei</taxon>
        <taxon>Neoteleostei</taxon>
        <taxon>Acanthomorphata</taxon>
        <taxon>Ovalentaria</taxon>
        <taxon>Atherinomorphae</taxon>
        <taxon>Atheriniformes</taxon>
        <taxon>Atherinopsidae</taxon>
        <taxon>Menidiinae</taxon>
        <taxon>Menidia</taxon>
    </lineage>
</organism>
<evidence type="ECO:0000256" key="1">
    <source>
        <dbReference type="ARBA" id="ARBA00004613"/>
    </source>
</evidence>
<keyword evidence="4" id="KW-0472">Membrane</keyword>
<accession>A0A8S4B1U6</accession>
<gene>
    <name evidence="6" type="ORF">MMEN_LOCUS9129</name>
</gene>
<dbReference type="SMART" id="SM00110">
    <property type="entry name" value="C1Q"/>
    <property type="match status" value="1"/>
</dbReference>
<evidence type="ECO:0000256" key="3">
    <source>
        <dbReference type="ARBA" id="ARBA00022729"/>
    </source>
</evidence>
<name>A0A8S4B1U6_9TELE</name>
<dbReference type="InterPro" id="IPR001073">
    <property type="entry name" value="C1q_dom"/>
</dbReference>
<comment type="caution">
    <text evidence="6">The sequence shown here is derived from an EMBL/GenBank/DDBJ whole genome shotgun (WGS) entry which is preliminary data.</text>
</comment>
<sequence length="219" mass="23758">MNDSKMCLVYVTALGLCAITLISGGPVKQTAAKQKGSAVLFFVAHPGQVREVLFSPLIFNQVMVNQGSAYDKNTGVFTAPVAGVYQFVYAAQLCRGPHNNLWYFMVNDAERMLCHAQVSGGDTTLNTCYYMEELKEGDRVWIKQLEGSCAWASTTSKTITFSGVLLVREGVSMLEEKHGSGFSCPLPSLSHKMMSSSASQAVALSGVLIAMLLWPLLLD</sequence>
<comment type="subcellular location">
    <subcellularLocation>
        <location evidence="1">Secreted</location>
    </subcellularLocation>
</comment>
<evidence type="ECO:0000259" key="5">
    <source>
        <dbReference type="PROSITE" id="PS50871"/>
    </source>
</evidence>
<feature type="transmembrane region" description="Helical" evidence="4">
    <location>
        <begin position="198"/>
        <end position="218"/>
    </location>
</feature>
<dbReference type="InterPro" id="IPR008983">
    <property type="entry name" value="Tumour_necrosis_fac-like_dom"/>
</dbReference>
<keyword evidence="4" id="KW-0812">Transmembrane</keyword>
<dbReference type="PROSITE" id="PS50871">
    <property type="entry name" value="C1Q"/>
    <property type="match status" value="1"/>
</dbReference>
<evidence type="ECO:0000313" key="6">
    <source>
        <dbReference type="EMBL" id="CAG5898204.1"/>
    </source>
</evidence>
<dbReference type="EMBL" id="CAJRST010008890">
    <property type="protein sequence ID" value="CAG5898204.1"/>
    <property type="molecule type" value="Genomic_DNA"/>
</dbReference>
<dbReference type="Pfam" id="PF00386">
    <property type="entry name" value="C1q"/>
    <property type="match status" value="1"/>
</dbReference>
<dbReference type="Gene3D" id="2.60.120.40">
    <property type="match status" value="1"/>
</dbReference>
<dbReference type="OrthoDB" id="6154955at2759"/>
<dbReference type="Proteomes" id="UP000677803">
    <property type="component" value="Unassembled WGS sequence"/>
</dbReference>